<gene>
    <name evidence="6" type="ORF">OO016_08445</name>
</gene>
<dbReference type="GO" id="GO:0003700">
    <property type="term" value="F:DNA-binding transcription factor activity"/>
    <property type="evidence" value="ECO:0007669"/>
    <property type="project" value="InterPro"/>
</dbReference>
<dbReference type="Pfam" id="PF12833">
    <property type="entry name" value="HTH_18"/>
    <property type="match status" value="1"/>
</dbReference>
<comment type="caution">
    <text evidence="6">The sequence shown here is derived from an EMBL/GenBank/DDBJ whole genome shotgun (WGS) entry which is preliminary data.</text>
</comment>
<feature type="transmembrane region" description="Helical" evidence="4">
    <location>
        <begin position="162"/>
        <end position="183"/>
    </location>
</feature>
<evidence type="ECO:0000256" key="4">
    <source>
        <dbReference type="SAM" id="Phobius"/>
    </source>
</evidence>
<accession>A0AAE3MLH5</accession>
<organism evidence="6 7">
    <name type="scientific">Lentiprolixibacter aurantiacus</name>
    <dbReference type="NCBI Taxonomy" id="2993939"/>
    <lineage>
        <taxon>Bacteria</taxon>
        <taxon>Pseudomonadati</taxon>
        <taxon>Bacteroidota</taxon>
        <taxon>Flavobacteriia</taxon>
        <taxon>Flavobacteriales</taxon>
        <taxon>Flavobacteriaceae</taxon>
        <taxon>Lentiprolixibacter</taxon>
    </lineage>
</organism>
<dbReference type="SUPFAM" id="SSF46689">
    <property type="entry name" value="Homeodomain-like"/>
    <property type="match status" value="1"/>
</dbReference>
<protein>
    <submittedName>
        <fullName evidence="6">Helix-turn-helix domain-containing protein</fullName>
    </submittedName>
</protein>
<keyword evidence="4" id="KW-0472">Membrane</keyword>
<feature type="transmembrane region" description="Helical" evidence="4">
    <location>
        <begin position="26"/>
        <end position="47"/>
    </location>
</feature>
<evidence type="ECO:0000313" key="7">
    <source>
        <dbReference type="Proteomes" id="UP001207116"/>
    </source>
</evidence>
<evidence type="ECO:0000256" key="1">
    <source>
        <dbReference type="ARBA" id="ARBA00023015"/>
    </source>
</evidence>
<feature type="transmembrane region" description="Helical" evidence="4">
    <location>
        <begin position="88"/>
        <end position="107"/>
    </location>
</feature>
<evidence type="ECO:0000256" key="3">
    <source>
        <dbReference type="ARBA" id="ARBA00023163"/>
    </source>
</evidence>
<keyword evidence="4" id="KW-1133">Transmembrane helix</keyword>
<feature type="transmembrane region" description="Helical" evidence="4">
    <location>
        <begin position="127"/>
        <end position="150"/>
    </location>
</feature>
<keyword evidence="3" id="KW-0804">Transcription</keyword>
<proteinExistence type="predicted"/>
<dbReference type="Gene3D" id="1.10.10.60">
    <property type="entry name" value="Homeodomain-like"/>
    <property type="match status" value="2"/>
</dbReference>
<evidence type="ECO:0000259" key="5">
    <source>
        <dbReference type="PROSITE" id="PS01124"/>
    </source>
</evidence>
<feature type="domain" description="HTH araC/xylS-type" evidence="5">
    <location>
        <begin position="243"/>
        <end position="351"/>
    </location>
</feature>
<dbReference type="InterPro" id="IPR018060">
    <property type="entry name" value="HTH_AraC"/>
</dbReference>
<keyword evidence="1" id="KW-0805">Transcription regulation</keyword>
<sequence>MITIVQAWYFSGTIWLANKNKKTSDLIMIGWLLVIGIHALFSFLQISDFRVNTYISFINSSIPFLQGPFLFLYICAHRNEAFTLKWSHALHAIPFVGLFAYQSYSYIKTLIAAQGEEQIVYVHFLEGINYIQLFFVGLLTIYLVSSYILTRDKQFYAKNKLTWIRTFIAFVGSIWLLALLSIFTPSSVDHSIQSGLSLGIFVMLTGVVYLSSYFGIRESVKTDVPKVFAPKYEKSLLSTEESLEVWTKLEGHMHKTKAFINQELSLNDLSVQLNIPVNKLSQAINRHAEMKYTDYINRYRVDQVKELMSDPKYGHLSILGMALESGFTSKATFNRAFKKFTNETPSQYMSSINL</sequence>
<dbReference type="InterPro" id="IPR009057">
    <property type="entry name" value="Homeodomain-like_sf"/>
</dbReference>
<name>A0AAE3MLH5_9FLAO</name>
<evidence type="ECO:0000256" key="2">
    <source>
        <dbReference type="ARBA" id="ARBA00023125"/>
    </source>
</evidence>
<feature type="transmembrane region" description="Helical" evidence="4">
    <location>
        <begin position="195"/>
        <end position="216"/>
    </location>
</feature>
<dbReference type="PROSITE" id="PS01124">
    <property type="entry name" value="HTH_ARAC_FAMILY_2"/>
    <property type="match status" value="1"/>
</dbReference>
<feature type="transmembrane region" description="Helical" evidence="4">
    <location>
        <begin position="53"/>
        <end position="76"/>
    </location>
</feature>
<dbReference type="InterPro" id="IPR018062">
    <property type="entry name" value="HTH_AraC-typ_CS"/>
</dbReference>
<dbReference type="SMART" id="SM00342">
    <property type="entry name" value="HTH_ARAC"/>
    <property type="match status" value="1"/>
</dbReference>
<evidence type="ECO:0000313" key="6">
    <source>
        <dbReference type="EMBL" id="MCX2719629.1"/>
    </source>
</evidence>
<dbReference type="AlphaFoldDB" id="A0AAE3MLH5"/>
<dbReference type="RefSeq" id="WP_266012404.1">
    <property type="nucleotide sequence ID" value="NZ_JAPFQP010000002.1"/>
</dbReference>
<dbReference type="Proteomes" id="UP001207116">
    <property type="component" value="Unassembled WGS sequence"/>
</dbReference>
<keyword evidence="7" id="KW-1185">Reference proteome</keyword>
<dbReference type="GO" id="GO:0043565">
    <property type="term" value="F:sequence-specific DNA binding"/>
    <property type="evidence" value="ECO:0007669"/>
    <property type="project" value="InterPro"/>
</dbReference>
<reference evidence="6" key="1">
    <citation type="submission" date="2022-11" db="EMBL/GenBank/DDBJ databases">
        <title>The characterization of three novel Bacteroidetes species and genomic analysis of their roles in tidal elemental geochemical cycles.</title>
        <authorList>
            <person name="Ma K.-J."/>
        </authorList>
    </citation>
    <scope>NUCLEOTIDE SEQUENCE</scope>
    <source>
        <strain evidence="6">M415</strain>
    </source>
</reference>
<dbReference type="PANTHER" id="PTHR43280">
    <property type="entry name" value="ARAC-FAMILY TRANSCRIPTIONAL REGULATOR"/>
    <property type="match status" value="1"/>
</dbReference>
<keyword evidence="2" id="KW-0238">DNA-binding</keyword>
<dbReference type="PANTHER" id="PTHR43280:SF29">
    <property type="entry name" value="ARAC-FAMILY TRANSCRIPTIONAL REGULATOR"/>
    <property type="match status" value="1"/>
</dbReference>
<keyword evidence="4" id="KW-0812">Transmembrane</keyword>
<dbReference type="PROSITE" id="PS00041">
    <property type="entry name" value="HTH_ARAC_FAMILY_1"/>
    <property type="match status" value="1"/>
</dbReference>
<dbReference type="EMBL" id="JAPFQP010000002">
    <property type="protein sequence ID" value="MCX2719629.1"/>
    <property type="molecule type" value="Genomic_DNA"/>
</dbReference>